<organism evidence="6 7">
    <name type="scientific">Ascaris lumbricoides</name>
    <name type="common">Giant roundworm</name>
    <dbReference type="NCBI Taxonomy" id="6252"/>
    <lineage>
        <taxon>Eukaryota</taxon>
        <taxon>Metazoa</taxon>
        <taxon>Ecdysozoa</taxon>
        <taxon>Nematoda</taxon>
        <taxon>Chromadorea</taxon>
        <taxon>Rhabditida</taxon>
        <taxon>Spirurina</taxon>
        <taxon>Ascaridomorpha</taxon>
        <taxon>Ascaridoidea</taxon>
        <taxon>Ascarididae</taxon>
        <taxon>Ascaris</taxon>
    </lineage>
</organism>
<dbReference type="PROSITE" id="PS00018">
    <property type="entry name" value="EF_HAND_1"/>
    <property type="match status" value="3"/>
</dbReference>
<dbReference type="AlphaFoldDB" id="A0A9J2PA27"/>
<accession>A0A9J2PA27</accession>
<dbReference type="PROSITE" id="PS50222">
    <property type="entry name" value="EF_HAND_2"/>
    <property type="match status" value="3"/>
</dbReference>
<dbReference type="Pfam" id="PF13499">
    <property type="entry name" value="EF-hand_7"/>
    <property type="match status" value="2"/>
</dbReference>
<evidence type="ECO:0000256" key="3">
    <source>
        <dbReference type="ARBA" id="ARBA00022737"/>
    </source>
</evidence>
<dbReference type="InterPro" id="IPR018247">
    <property type="entry name" value="EF_Hand_1_Ca_BS"/>
</dbReference>
<protein>
    <submittedName>
        <fullName evidence="7">EF-hand domain-containing protein</fullName>
    </submittedName>
</protein>
<keyword evidence="2" id="KW-0479">Metal-binding</keyword>
<evidence type="ECO:0000256" key="1">
    <source>
        <dbReference type="ARBA" id="ARBA00009763"/>
    </source>
</evidence>
<dbReference type="Gene3D" id="1.10.238.10">
    <property type="entry name" value="EF-hand"/>
    <property type="match status" value="2"/>
</dbReference>
<dbReference type="SUPFAM" id="SSF47473">
    <property type="entry name" value="EF-hand"/>
    <property type="match status" value="1"/>
</dbReference>
<evidence type="ECO:0000256" key="4">
    <source>
        <dbReference type="ARBA" id="ARBA00022837"/>
    </source>
</evidence>
<name>A0A9J2PA27_ASCLU</name>
<dbReference type="InterPro" id="IPR011992">
    <property type="entry name" value="EF-hand-dom_pair"/>
</dbReference>
<keyword evidence="4" id="KW-0106">Calcium</keyword>
<dbReference type="Proteomes" id="UP000036681">
    <property type="component" value="Unplaced"/>
</dbReference>
<evidence type="ECO:0000256" key="2">
    <source>
        <dbReference type="ARBA" id="ARBA00022723"/>
    </source>
</evidence>
<dbReference type="WBParaSite" id="ALUE_0000655101-mRNA-1">
    <property type="protein sequence ID" value="ALUE_0000655101-mRNA-1"/>
    <property type="gene ID" value="ALUE_0000655101"/>
</dbReference>
<comment type="similarity">
    <text evidence="1">Belongs to the calmodulin family.</text>
</comment>
<dbReference type="InterPro" id="IPR002048">
    <property type="entry name" value="EF_hand_dom"/>
</dbReference>
<dbReference type="InterPro" id="IPR050230">
    <property type="entry name" value="CALM/Myosin/TropC-like"/>
</dbReference>
<feature type="domain" description="EF-hand" evidence="5">
    <location>
        <begin position="16"/>
        <end position="51"/>
    </location>
</feature>
<dbReference type="GO" id="GO:0005509">
    <property type="term" value="F:calcium ion binding"/>
    <property type="evidence" value="ECO:0007669"/>
    <property type="project" value="InterPro"/>
</dbReference>
<dbReference type="PANTHER" id="PTHR23048:SF53">
    <property type="entry name" value="CALMODULIN"/>
    <property type="match status" value="1"/>
</dbReference>
<reference evidence="7" key="1">
    <citation type="submission" date="2023-03" db="UniProtKB">
        <authorList>
            <consortium name="WormBaseParasite"/>
        </authorList>
    </citation>
    <scope>IDENTIFICATION</scope>
</reference>
<dbReference type="SMART" id="SM00054">
    <property type="entry name" value="EFh"/>
    <property type="match status" value="3"/>
</dbReference>
<proteinExistence type="inferred from homology"/>
<evidence type="ECO:0000313" key="6">
    <source>
        <dbReference type="Proteomes" id="UP000036681"/>
    </source>
</evidence>
<dbReference type="PANTHER" id="PTHR23048">
    <property type="entry name" value="MYOSIN LIGHT CHAIN 1, 3"/>
    <property type="match status" value="1"/>
</dbReference>
<keyword evidence="3" id="KW-0677">Repeat</keyword>
<feature type="domain" description="EF-hand" evidence="5">
    <location>
        <begin position="52"/>
        <end position="87"/>
    </location>
</feature>
<dbReference type="CDD" id="cd00051">
    <property type="entry name" value="EFh"/>
    <property type="match status" value="2"/>
</dbReference>
<keyword evidence="6" id="KW-1185">Reference proteome</keyword>
<sequence length="193" mass="22127">MEHGKRSATFEQIESDRLTEIREAFSVFDRDGDGRITVDELGAVMDSLGEHPSESELRRMISEFDEDGNGTIEMDEFLRLMARKARKTEAEEYELRRVFREFDKDSDGFISVEDLRSIMSHHGKSITLEDAFEMLNEADADKDGRVNYNGNSSVSFYCYLPPLIFIHSPCHSSPPPPYQDVILPHLCLKLLDD</sequence>
<feature type="domain" description="EF-hand" evidence="5">
    <location>
        <begin position="90"/>
        <end position="125"/>
    </location>
</feature>
<dbReference type="FunFam" id="1.10.238.10:FF:000178">
    <property type="entry name" value="Calmodulin-2 A"/>
    <property type="match status" value="1"/>
</dbReference>
<evidence type="ECO:0000313" key="7">
    <source>
        <dbReference type="WBParaSite" id="ALUE_0000655101-mRNA-1"/>
    </source>
</evidence>
<evidence type="ECO:0000259" key="5">
    <source>
        <dbReference type="PROSITE" id="PS50222"/>
    </source>
</evidence>
<dbReference type="GO" id="GO:0016460">
    <property type="term" value="C:myosin II complex"/>
    <property type="evidence" value="ECO:0007669"/>
    <property type="project" value="TreeGrafter"/>
</dbReference>